<dbReference type="PANTHER" id="PTHR11070:SF17">
    <property type="entry name" value="DNA HELICASE IV"/>
    <property type="match status" value="1"/>
</dbReference>
<feature type="compositionally biased region" description="Low complexity" evidence="6">
    <location>
        <begin position="31"/>
        <end position="49"/>
    </location>
</feature>
<dbReference type="SUPFAM" id="SSF52540">
    <property type="entry name" value="P-loop containing nucleoside triphosphate hydrolases"/>
    <property type="match status" value="1"/>
</dbReference>
<gene>
    <name evidence="8" type="ORF">VIN30_06725</name>
</gene>
<dbReference type="Gene3D" id="3.40.50.300">
    <property type="entry name" value="P-loop containing nucleotide triphosphate hydrolases"/>
    <property type="match status" value="3"/>
</dbReference>
<dbReference type="RefSeq" id="WP_338210280.1">
    <property type="nucleotide sequence ID" value="NZ_JAYMFF010000011.1"/>
</dbReference>
<reference evidence="8 9" key="1">
    <citation type="submission" date="2024-01" db="EMBL/GenBank/DDBJ databases">
        <title>novel species in genus Adlercreutzia.</title>
        <authorList>
            <person name="Liu X."/>
        </authorList>
    </citation>
    <scope>NUCLEOTIDE SEQUENCE [LARGE SCALE GENOMIC DNA]</scope>
    <source>
        <strain evidence="8 9">R7</strain>
    </source>
</reference>
<feature type="region of interest" description="Disordered" evidence="6">
    <location>
        <begin position="31"/>
        <end position="66"/>
    </location>
</feature>
<comment type="caution">
    <text evidence="8">The sequence shown here is derived from an EMBL/GenBank/DDBJ whole genome shotgun (WGS) entry which is preliminary data.</text>
</comment>
<dbReference type="PROSITE" id="PS51198">
    <property type="entry name" value="UVRD_HELICASE_ATP_BIND"/>
    <property type="match status" value="1"/>
</dbReference>
<dbReference type="InterPro" id="IPR014016">
    <property type="entry name" value="UvrD-like_ATP-bd"/>
</dbReference>
<feature type="domain" description="UvrD-like helicase ATP-binding" evidence="7">
    <location>
        <begin position="275"/>
        <end position="613"/>
    </location>
</feature>
<evidence type="ECO:0000313" key="9">
    <source>
        <dbReference type="Proteomes" id="UP001349994"/>
    </source>
</evidence>
<evidence type="ECO:0000256" key="1">
    <source>
        <dbReference type="ARBA" id="ARBA00022741"/>
    </source>
</evidence>
<dbReference type="PANTHER" id="PTHR11070">
    <property type="entry name" value="UVRD / RECB / PCRA DNA HELICASE FAMILY MEMBER"/>
    <property type="match status" value="1"/>
</dbReference>
<evidence type="ECO:0000256" key="5">
    <source>
        <dbReference type="PROSITE-ProRule" id="PRU00560"/>
    </source>
</evidence>
<evidence type="ECO:0000259" key="7">
    <source>
        <dbReference type="PROSITE" id="PS51198"/>
    </source>
</evidence>
<keyword evidence="2 5" id="KW-0378">Hydrolase</keyword>
<evidence type="ECO:0000256" key="6">
    <source>
        <dbReference type="SAM" id="MobiDB-lite"/>
    </source>
</evidence>
<sequence length="767" mass="82974">MSREAQQPVDRAGVLDSAACAGGLKPAPTAGGVPTAGGASTAGGAPTAGEVSVGDGFSRPADQGGEAADPIFAAEQAHLTETYGKLEKIGRDAVAAMEAVAAQAAEDKKNMADELAVNFATWDDILETHADIVAMNNIIEAHDMANSVQAERLRAVEVLLREPYFAKIELQFKPSAPTKELYIGSAGVSDENYRRLVVDWRSPVAEVYYSQAMGPVSYEADGRVIRADLRLRRQFEISRDTLHGYFDSDVAIEDKLLLASLSRGRSAHMQAITATIQKEQNQVVRHADVPVLQVAGVAGSGKTSVLMQRIAYLFYQHRGTLDPTQVFLISPNPVFGRYIDRVLPDLGERNPEILTWAEFLAPLLPAGRGAGEGDVSYERLQAIDAALAGFAFERSDFRDIAAAGTRLVGGDAVAKVAAKFDHLPAGPHRVTLMNEELSARLEARLKGIAADEDTHDEIADLPIEEQLRLFGETFEPQSDEEARALALTYVREKYADALRQVRAMDWLDVDEIARRLMGRDGLTSVEWVYLKMALTGLSNPDAKYVMIDEVQDYSAGQLAVMARYFRRANFLLLGDPNQAIAEGTAPWGEIRAVFEAERGAVSACRLMTSYRSTPAITDLFASLLPPGEAMEVSSVQREAPAPEIVVAADADEWACALRRVVDDAAGTDKLTAVIVPYKSEARRMAKVLGEGAVVLGEHDSLPDGGVVVLPLALAKGLEFDSVVIADASPRVFPVTDLARRRLYTAISRATRHVTILANGELTELLAH</sequence>
<dbReference type="InterPro" id="IPR000212">
    <property type="entry name" value="DNA_helicase_UvrD/REP"/>
</dbReference>
<protein>
    <submittedName>
        <fullName evidence="8">UvrD-helicase domain-containing protein</fullName>
    </submittedName>
</protein>
<keyword evidence="9" id="KW-1185">Reference proteome</keyword>
<dbReference type="InterPro" id="IPR027785">
    <property type="entry name" value="UvrD-like_helicase_C"/>
</dbReference>
<keyword evidence="3 5" id="KW-0347">Helicase</keyword>
<keyword evidence="4 5" id="KW-0067">ATP-binding</keyword>
<keyword evidence="1 5" id="KW-0547">Nucleotide-binding</keyword>
<evidence type="ECO:0000256" key="2">
    <source>
        <dbReference type="ARBA" id="ARBA00022801"/>
    </source>
</evidence>
<proteinExistence type="predicted"/>
<dbReference type="Proteomes" id="UP001349994">
    <property type="component" value="Unassembled WGS sequence"/>
</dbReference>
<dbReference type="EMBL" id="JAYMFF010000011">
    <property type="protein sequence ID" value="MEC4176137.1"/>
    <property type="molecule type" value="Genomic_DNA"/>
</dbReference>
<feature type="binding site" evidence="5">
    <location>
        <begin position="296"/>
        <end position="303"/>
    </location>
    <ligand>
        <name>ATP</name>
        <dbReference type="ChEBI" id="CHEBI:30616"/>
    </ligand>
</feature>
<evidence type="ECO:0000256" key="3">
    <source>
        <dbReference type="ARBA" id="ARBA00022806"/>
    </source>
</evidence>
<dbReference type="Pfam" id="PF13538">
    <property type="entry name" value="UvrD_C_2"/>
    <property type="match status" value="1"/>
</dbReference>
<evidence type="ECO:0000313" key="8">
    <source>
        <dbReference type="EMBL" id="MEC4176137.1"/>
    </source>
</evidence>
<organism evidence="8 9">
    <name type="scientific">Adlercreutzia wanghongyangiae</name>
    <dbReference type="NCBI Taxonomy" id="3111451"/>
    <lineage>
        <taxon>Bacteria</taxon>
        <taxon>Bacillati</taxon>
        <taxon>Actinomycetota</taxon>
        <taxon>Coriobacteriia</taxon>
        <taxon>Eggerthellales</taxon>
        <taxon>Eggerthellaceae</taxon>
        <taxon>Adlercreutzia</taxon>
    </lineage>
</organism>
<dbReference type="InterPro" id="IPR027417">
    <property type="entry name" value="P-loop_NTPase"/>
</dbReference>
<name>A0ABU6II85_9ACTN</name>
<evidence type="ECO:0000256" key="4">
    <source>
        <dbReference type="ARBA" id="ARBA00022840"/>
    </source>
</evidence>
<accession>A0ABU6II85</accession>
<dbReference type="Pfam" id="PF13245">
    <property type="entry name" value="AAA_19"/>
    <property type="match status" value="1"/>
</dbReference>